<feature type="transmembrane region" description="Helical" evidence="5">
    <location>
        <begin position="94"/>
        <end position="122"/>
    </location>
</feature>
<keyword evidence="7" id="KW-1185">Reference proteome</keyword>
<dbReference type="GO" id="GO:0005765">
    <property type="term" value="C:lysosomal membrane"/>
    <property type="evidence" value="ECO:0007669"/>
    <property type="project" value="TreeGrafter"/>
</dbReference>
<gene>
    <name evidence="6" type="ORF">QR680_018040</name>
</gene>
<proteinExistence type="predicted"/>
<organism evidence="6 7">
    <name type="scientific">Steinernema hermaphroditum</name>
    <dbReference type="NCBI Taxonomy" id="289476"/>
    <lineage>
        <taxon>Eukaryota</taxon>
        <taxon>Metazoa</taxon>
        <taxon>Ecdysozoa</taxon>
        <taxon>Nematoda</taxon>
        <taxon>Chromadorea</taxon>
        <taxon>Rhabditida</taxon>
        <taxon>Tylenchina</taxon>
        <taxon>Panagrolaimomorpha</taxon>
        <taxon>Strongyloidoidea</taxon>
        <taxon>Steinernematidae</taxon>
        <taxon>Steinernema</taxon>
    </lineage>
</organism>
<dbReference type="EMBL" id="JAUCMV010000004">
    <property type="protein sequence ID" value="KAK0405529.1"/>
    <property type="molecule type" value="Genomic_DNA"/>
</dbReference>
<dbReference type="AlphaFoldDB" id="A0AA39LQG8"/>
<dbReference type="InterPro" id="IPR051115">
    <property type="entry name" value="LAPTM_transporter"/>
</dbReference>
<dbReference type="GO" id="GO:0012505">
    <property type="term" value="C:endomembrane system"/>
    <property type="evidence" value="ECO:0007669"/>
    <property type="project" value="UniProtKB-SubCell"/>
</dbReference>
<name>A0AA39LQG8_9BILA</name>
<comment type="caution">
    <text evidence="6">The sequence shown here is derived from an EMBL/GenBank/DDBJ whole genome shotgun (WGS) entry which is preliminary data.</text>
</comment>
<reference evidence="6" key="1">
    <citation type="submission" date="2023-06" db="EMBL/GenBank/DDBJ databases">
        <title>Genomic analysis of the entomopathogenic nematode Steinernema hermaphroditum.</title>
        <authorList>
            <person name="Schwarz E.M."/>
            <person name="Heppert J.K."/>
            <person name="Baniya A."/>
            <person name="Schwartz H.T."/>
            <person name="Tan C.-H."/>
            <person name="Antoshechkin I."/>
            <person name="Sternberg P.W."/>
            <person name="Goodrich-Blair H."/>
            <person name="Dillman A.R."/>
        </authorList>
    </citation>
    <scope>NUCLEOTIDE SEQUENCE</scope>
    <source>
        <strain evidence="6">PS9179</strain>
        <tissue evidence="6">Whole animal</tissue>
    </source>
</reference>
<evidence type="ECO:0000256" key="1">
    <source>
        <dbReference type="ARBA" id="ARBA00004127"/>
    </source>
</evidence>
<protein>
    <submittedName>
        <fullName evidence="6">Uncharacterized protein</fullName>
    </submittedName>
</protein>
<evidence type="ECO:0000256" key="2">
    <source>
        <dbReference type="ARBA" id="ARBA00022692"/>
    </source>
</evidence>
<accession>A0AA39LQG8</accession>
<sequence length="193" mass="22194">MFFSDVEDFRNVRQTEYFPENRCLCGFMHVRTGTLIIGIVSMLLTCGGFAFYVVTKPSTTAWVSLGYDIYLAISCLCLFWGVYKECAELLLPYIIAQCLLMLHLAVVVVALIIGEIGTELIYDQFQRKSHKDKSAEREKEIETLRCIFAILIVILACVFVAVYYLYTVVRNCYLYLKTKTSERIRLYSYGPTC</sequence>
<keyword evidence="3 5" id="KW-1133">Transmembrane helix</keyword>
<dbReference type="PANTHER" id="PTHR12479:SF10">
    <property type="entry name" value="LYSOSOMAL-ASSOCIATED TRANSMEMBRANE PROTEIN"/>
    <property type="match status" value="1"/>
</dbReference>
<evidence type="ECO:0000256" key="4">
    <source>
        <dbReference type="ARBA" id="ARBA00023136"/>
    </source>
</evidence>
<keyword evidence="4 5" id="KW-0472">Membrane</keyword>
<dbReference type="PANTHER" id="PTHR12479">
    <property type="entry name" value="LYSOSOMAL-ASSOCIATED TRANSMEMBRANE PROTEIN"/>
    <property type="match status" value="1"/>
</dbReference>
<feature type="transmembrane region" description="Helical" evidence="5">
    <location>
        <begin position="35"/>
        <end position="54"/>
    </location>
</feature>
<evidence type="ECO:0000256" key="3">
    <source>
        <dbReference type="ARBA" id="ARBA00022989"/>
    </source>
</evidence>
<comment type="subcellular location">
    <subcellularLocation>
        <location evidence="1">Endomembrane system</location>
        <topology evidence="1">Multi-pass membrane protein</topology>
    </subcellularLocation>
</comment>
<feature type="transmembrane region" description="Helical" evidence="5">
    <location>
        <begin position="61"/>
        <end position="82"/>
    </location>
</feature>
<evidence type="ECO:0000256" key="5">
    <source>
        <dbReference type="SAM" id="Phobius"/>
    </source>
</evidence>
<evidence type="ECO:0000313" key="6">
    <source>
        <dbReference type="EMBL" id="KAK0405529.1"/>
    </source>
</evidence>
<dbReference type="Proteomes" id="UP001175271">
    <property type="component" value="Unassembled WGS sequence"/>
</dbReference>
<feature type="transmembrane region" description="Helical" evidence="5">
    <location>
        <begin position="143"/>
        <end position="166"/>
    </location>
</feature>
<evidence type="ECO:0000313" key="7">
    <source>
        <dbReference type="Proteomes" id="UP001175271"/>
    </source>
</evidence>
<keyword evidence="2 5" id="KW-0812">Transmembrane</keyword>